<name>A0AAD9UWI5_ACRCE</name>
<evidence type="ECO:0000256" key="2">
    <source>
        <dbReference type="SAM" id="MobiDB-lite"/>
    </source>
</evidence>
<reference evidence="3" key="2">
    <citation type="journal article" date="2023" name="Science">
        <title>Genomic signatures of disease resistance in endangered staghorn corals.</title>
        <authorList>
            <person name="Vollmer S.V."/>
            <person name="Selwyn J.D."/>
            <person name="Despard B.A."/>
            <person name="Roesel C.L."/>
        </authorList>
    </citation>
    <scope>NUCLEOTIDE SEQUENCE</scope>
    <source>
        <strain evidence="3">K2</strain>
    </source>
</reference>
<dbReference type="Proteomes" id="UP001249851">
    <property type="component" value="Unassembled WGS sequence"/>
</dbReference>
<feature type="compositionally biased region" description="Low complexity" evidence="2">
    <location>
        <begin position="77"/>
        <end position="88"/>
    </location>
</feature>
<comment type="caution">
    <text evidence="3">The sequence shown here is derived from an EMBL/GenBank/DDBJ whole genome shotgun (WGS) entry which is preliminary data.</text>
</comment>
<feature type="region of interest" description="Disordered" evidence="2">
    <location>
        <begin position="71"/>
        <end position="90"/>
    </location>
</feature>
<reference evidence="3" key="1">
    <citation type="journal article" date="2023" name="G3 (Bethesda)">
        <title>Whole genome assembly and annotation of the endangered Caribbean coral Acropora cervicornis.</title>
        <authorList>
            <person name="Selwyn J.D."/>
            <person name="Vollmer S.V."/>
        </authorList>
    </citation>
    <scope>NUCLEOTIDE SEQUENCE</scope>
    <source>
        <strain evidence="3">K2</strain>
    </source>
</reference>
<dbReference type="AlphaFoldDB" id="A0AAD9UWI5"/>
<evidence type="ECO:0000256" key="1">
    <source>
        <dbReference type="SAM" id="Coils"/>
    </source>
</evidence>
<sequence length="1026" mass="118102">MMSTVCIVMSFCTVSFEIINARMKSTKAMSRKLDLKDKKRPTRNQAVFRKRMNSETQNELWTDKIVDFSQPPVAETNSAPPSNSDSPDQFGVKYAGQMRLNAIDTAQMIRQRNKALEELRLINDRVQLNLQEFLTAEAELTVVESPEPVDEAEKEEKEKKMKSKRNLSKREQKGGEEGVEKQEENAKRGRILRAITSYLESCMEREDLMRQMQAWIESTAEEELSEPAQIVLFSPELLMDDLPTELYGGIHTLGGTLGRLKTIADSLGIGGAAELEDKTPDVVAGDKPLAKPRGPRAKVLYNVEELDSSENWNEAEAEVQNALKRAVHVIPVRKIRFDEKVIDLEAELVKTKKQTDDLRKNNKKSKVRAEKFQHQCDDLQKRLNERLKTIEELNQKLEEYKKKESLGLYRVSSESMSSLSKGSSESVSVISLVEKPSQQLGPTGEKLSMQSPKSSQTQAVAVEAQPVEEMTKLRESWQRAQEELKVEKEKSAAFEVELTGEVECNHEMIKYQEERLGQFMEEIQSLEERMMSFPPTPATTSMMSMAGPPRRERRKTSLQLGLEPQTARQMVAKVTQQYEAELHGLKDHMAKENLRHQAEIRRLDHDHKKDVQNIHKEALLQIRALNRFKDCVATLLDRENLGQEAHAIRSLAPLPLDENFGDTRQMLARMAILSNEMLISIELHLSRGLMSKRLEIKDTSHGKIDQSADYSQRTKDMGSMQMPKLKRGREEFRGQQLEFHVWRLLESTKKLIKEAMEFPRKRLIEMVKNYVHFRKMKEIKDNIQRMKMESYLDERVLLAMKEAEERISKQKETWRLKKEQFIRQRTDILERLHEALTKVHEETGLLLTKPMDLIPRLEDIREDVKEISEEDISRAVNIPKERARLRKEQLQAQAIRDEPLTSVDGTGVPRDDNRGATWKVMSAFPPAMITTPRLLDMDVNRSRLAAHEILTRLSQGSLDKKSMSLPPSTFFPSLYGYYKRPDDGIRMIRSEPSSKPKNIVSTFRTKVRFLPPIATLYPTDNEKDIS</sequence>
<evidence type="ECO:0000313" key="4">
    <source>
        <dbReference type="Proteomes" id="UP001249851"/>
    </source>
</evidence>
<evidence type="ECO:0000313" key="3">
    <source>
        <dbReference type="EMBL" id="KAK2552558.1"/>
    </source>
</evidence>
<keyword evidence="4" id="KW-1185">Reference proteome</keyword>
<feature type="coiled-coil region" evidence="1">
    <location>
        <begin position="467"/>
        <end position="529"/>
    </location>
</feature>
<keyword evidence="1" id="KW-0175">Coiled coil</keyword>
<protein>
    <submittedName>
        <fullName evidence="3">Uncharacterized protein</fullName>
    </submittedName>
</protein>
<accession>A0AAD9UWI5</accession>
<organism evidence="3 4">
    <name type="scientific">Acropora cervicornis</name>
    <name type="common">Staghorn coral</name>
    <dbReference type="NCBI Taxonomy" id="6130"/>
    <lineage>
        <taxon>Eukaryota</taxon>
        <taxon>Metazoa</taxon>
        <taxon>Cnidaria</taxon>
        <taxon>Anthozoa</taxon>
        <taxon>Hexacorallia</taxon>
        <taxon>Scleractinia</taxon>
        <taxon>Astrocoeniina</taxon>
        <taxon>Acroporidae</taxon>
        <taxon>Acropora</taxon>
    </lineage>
</organism>
<feature type="region of interest" description="Disordered" evidence="2">
    <location>
        <begin position="145"/>
        <end position="186"/>
    </location>
</feature>
<feature type="compositionally biased region" description="Basic and acidic residues" evidence="2">
    <location>
        <begin position="168"/>
        <end position="186"/>
    </location>
</feature>
<dbReference type="EMBL" id="JARQWQ010000086">
    <property type="protein sequence ID" value="KAK2552558.1"/>
    <property type="molecule type" value="Genomic_DNA"/>
</dbReference>
<feature type="coiled-coil region" evidence="1">
    <location>
        <begin position="341"/>
        <end position="403"/>
    </location>
</feature>
<gene>
    <name evidence="3" type="ORF">P5673_026417</name>
</gene>
<proteinExistence type="predicted"/>